<dbReference type="EMBL" id="FMYU01000011">
    <property type="protein sequence ID" value="SDC88411.1"/>
    <property type="molecule type" value="Genomic_DNA"/>
</dbReference>
<dbReference type="Proteomes" id="UP000199411">
    <property type="component" value="Unassembled WGS sequence"/>
</dbReference>
<keyword evidence="2" id="KW-1185">Reference proteome</keyword>
<accession>A0A1G6Q860</accession>
<dbReference type="AlphaFoldDB" id="A0A1G6Q860"/>
<protein>
    <submittedName>
        <fullName evidence="1">Uncharacterized protein</fullName>
    </submittedName>
</protein>
<evidence type="ECO:0000313" key="2">
    <source>
        <dbReference type="Proteomes" id="UP000199411"/>
    </source>
</evidence>
<proteinExistence type="predicted"/>
<evidence type="ECO:0000313" key="1">
    <source>
        <dbReference type="EMBL" id="SDC88411.1"/>
    </source>
</evidence>
<gene>
    <name evidence="1" type="ORF">SAMN05660835_01519</name>
</gene>
<organism evidence="1 2">
    <name type="scientific">Desulfurella multipotens</name>
    <dbReference type="NCBI Taxonomy" id="79269"/>
    <lineage>
        <taxon>Bacteria</taxon>
        <taxon>Pseudomonadati</taxon>
        <taxon>Campylobacterota</taxon>
        <taxon>Desulfurellia</taxon>
        <taxon>Desulfurellales</taxon>
        <taxon>Desulfurellaceae</taxon>
        <taxon>Desulfurella</taxon>
    </lineage>
</organism>
<dbReference type="RefSeq" id="WP_092129360.1">
    <property type="nucleotide sequence ID" value="NZ_FMYU01000011.1"/>
</dbReference>
<sequence>MIYTVNPKKIMEVADKIIANNPDLYFSIAVSCEPTSVLPPNETFATMKVNNMLSEWRNLYEYFASRNNFLGITIQSLEDFWI</sequence>
<name>A0A1G6Q860_9BACT</name>
<reference evidence="2" key="1">
    <citation type="submission" date="2016-10" db="EMBL/GenBank/DDBJ databases">
        <authorList>
            <person name="Varghese N."/>
            <person name="Submissions S."/>
        </authorList>
    </citation>
    <scope>NUCLEOTIDE SEQUENCE [LARGE SCALE GENOMIC DNA]</scope>
    <source>
        <strain evidence="2">DSM 8415</strain>
    </source>
</reference>